<reference evidence="8" key="1">
    <citation type="submission" date="2020-05" db="EMBL/GenBank/DDBJ databases">
        <title>WGS assembly of Panicum virgatum.</title>
        <authorList>
            <person name="Lovell J.T."/>
            <person name="Jenkins J."/>
            <person name="Shu S."/>
            <person name="Juenger T.E."/>
            <person name="Schmutz J."/>
        </authorList>
    </citation>
    <scope>NUCLEOTIDE SEQUENCE</scope>
    <source>
        <strain evidence="8">AP13</strain>
    </source>
</reference>
<dbReference type="Gene3D" id="3.30.40.10">
    <property type="entry name" value="Zinc/RING finger domain, C3HC4 (zinc finger)"/>
    <property type="match status" value="2"/>
</dbReference>
<evidence type="ECO:0000313" key="9">
    <source>
        <dbReference type="Proteomes" id="UP000823388"/>
    </source>
</evidence>
<dbReference type="PROSITE" id="PS00518">
    <property type="entry name" value="ZF_RING_1"/>
    <property type="match status" value="1"/>
</dbReference>
<dbReference type="AlphaFoldDB" id="A0A8T0T8S6"/>
<comment type="caution">
    <text evidence="8">The sequence shown here is derived from an EMBL/GenBank/DDBJ whole genome shotgun (WGS) entry which is preliminary data.</text>
</comment>
<dbReference type="SMART" id="SM00184">
    <property type="entry name" value="RING"/>
    <property type="match status" value="2"/>
</dbReference>
<dbReference type="InterPro" id="IPR001841">
    <property type="entry name" value="Znf_RING"/>
</dbReference>
<evidence type="ECO:0000256" key="4">
    <source>
        <dbReference type="PROSITE-ProRule" id="PRU00175"/>
    </source>
</evidence>
<keyword evidence="2 4" id="KW-0863">Zinc-finger</keyword>
<dbReference type="InterPro" id="IPR011011">
    <property type="entry name" value="Znf_FYVE_PHD"/>
</dbReference>
<dbReference type="Pfam" id="PF13639">
    <property type="entry name" value="zf-RING_2"/>
    <property type="match status" value="1"/>
</dbReference>
<dbReference type="GO" id="GO:0008270">
    <property type="term" value="F:zinc ion binding"/>
    <property type="evidence" value="ECO:0007669"/>
    <property type="project" value="UniProtKB-KW"/>
</dbReference>
<name>A0A8T0T8S6_PANVG</name>
<feature type="domain" description="PHD-type" evidence="6">
    <location>
        <begin position="126"/>
        <end position="175"/>
    </location>
</feature>
<dbReference type="PROSITE" id="PS50016">
    <property type="entry name" value="ZF_PHD_2"/>
    <property type="match status" value="1"/>
</dbReference>
<evidence type="ECO:0000256" key="5">
    <source>
        <dbReference type="SAM" id="MobiDB-lite"/>
    </source>
</evidence>
<keyword evidence="9" id="KW-1185">Reference proteome</keyword>
<dbReference type="Pfam" id="PF00628">
    <property type="entry name" value="PHD"/>
    <property type="match status" value="1"/>
</dbReference>
<evidence type="ECO:0000256" key="2">
    <source>
        <dbReference type="ARBA" id="ARBA00022771"/>
    </source>
</evidence>
<proteinExistence type="predicted"/>
<accession>A0A8T0T8S6</accession>
<evidence type="ECO:0000256" key="3">
    <source>
        <dbReference type="ARBA" id="ARBA00022833"/>
    </source>
</evidence>
<dbReference type="InterPro" id="IPR013083">
    <property type="entry name" value="Znf_RING/FYVE/PHD"/>
</dbReference>
<dbReference type="PANTHER" id="PTHR47177">
    <property type="entry name" value="F18C1.6 PROTEIN"/>
    <property type="match status" value="1"/>
</dbReference>
<dbReference type="FunFam" id="3.30.40.10:FF:001010">
    <property type="entry name" value="PHD finger family"/>
    <property type="match status" value="1"/>
</dbReference>
<dbReference type="SMART" id="SM00249">
    <property type="entry name" value="PHD"/>
    <property type="match status" value="1"/>
</dbReference>
<evidence type="ECO:0000313" key="8">
    <source>
        <dbReference type="EMBL" id="KAG2606008.1"/>
    </source>
</evidence>
<evidence type="ECO:0000259" key="7">
    <source>
        <dbReference type="PROSITE" id="PS50089"/>
    </source>
</evidence>
<sequence length="250" mass="27389">MAALAGGDSPPLPPPAPSSKGKAKMDGEAEAEGAGKMCGICYVDGRRVIRGELDCCAHYFCFVCIMAWSRVESRCPFCKARFRTIRRPPVPGRFPDERIVSVPERNQVYRPQGNGSTTVGRDPYADTICTVCNGSRDDELLLLCELCDSAAHTYCAGLGTVVPEGDWFCKDCATVREEQLRWLAENEGRDSRGEFEIGIDVPGAEPVAAPSVSDVVDDEHDPDRTDVWSGTLWRDIRCNHRTGESTVKAN</sequence>
<dbReference type="EMBL" id="CM029044">
    <property type="protein sequence ID" value="KAG2606008.1"/>
    <property type="molecule type" value="Genomic_DNA"/>
</dbReference>
<protein>
    <recommendedName>
        <fullName evidence="10">PHD and RING finger domain-containing protein 1</fullName>
    </recommendedName>
</protein>
<dbReference type="SUPFAM" id="SSF57850">
    <property type="entry name" value="RING/U-box"/>
    <property type="match status" value="1"/>
</dbReference>
<gene>
    <name evidence="8" type="ORF">PVAP13_4NG149913</name>
</gene>
<evidence type="ECO:0000256" key="1">
    <source>
        <dbReference type="ARBA" id="ARBA00022723"/>
    </source>
</evidence>
<feature type="domain" description="RING-type" evidence="7">
    <location>
        <begin position="38"/>
        <end position="79"/>
    </location>
</feature>
<dbReference type="SUPFAM" id="SSF57903">
    <property type="entry name" value="FYVE/PHD zinc finger"/>
    <property type="match status" value="1"/>
</dbReference>
<evidence type="ECO:0000259" key="6">
    <source>
        <dbReference type="PROSITE" id="PS50016"/>
    </source>
</evidence>
<dbReference type="PROSITE" id="PS50089">
    <property type="entry name" value="ZF_RING_2"/>
    <property type="match status" value="1"/>
</dbReference>
<dbReference type="InterPro" id="IPR019787">
    <property type="entry name" value="Znf_PHD-finger"/>
</dbReference>
<dbReference type="InterPro" id="IPR017907">
    <property type="entry name" value="Znf_RING_CS"/>
</dbReference>
<feature type="region of interest" description="Disordered" evidence="5">
    <location>
        <begin position="1"/>
        <end position="27"/>
    </location>
</feature>
<keyword evidence="3" id="KW-0862">Zinc</keyword>
<keyword evidence="1" id="KW-0479">Metal-binding</keyword>
<organism evidence="8 9">
    <name type="scientific">Panicum virgatum</name>
    <name type="common">Blackwell switchgrass</name>
    <dbReference type="NCBI Taxonomy" id="38727"/>
    <lineage>
        <taxon>Eukaryota</taxon>
        <taxon>Viridiplantae</taxon>
        <taxon>Streptophyta</taxon>
        <taxon>Embryophyta</taxon>
        <taxon>Tracheophyta</taxon>
        <taxon>Spermatophyta</taxon>
        <taxon>Magnoliopsida</taxon>
        <taxon>Liliopsida</taxon>
        <taxon>Poales</taxon>
        <taxon>Poaceae</taxon>
        <taxon>PACMAD clade</taxon>
        <taxon>Panicoideae</taxon>
        <taxon>Panicodae</taxon>
        <taxon>Paniceae</taxon>
        <taxon>Panicinae</taxon>
        <taxon>Panicum</taxon>
        <taxon>Panicum sect. Hiantes</taxon>
    </lineage>
</organism>
<evidence type="ECO:0008006" key="10">
    <source>
        <dbReference type="Google" id="ProtNLM"/>
    </source>
</evidence>
<dbReference type="PANTHER" id="PTHR47177:SF4">
    <property type="entry name" value="OS06G0283200 PROTEIN"/>
    <property type="match status" value="1"/>
</dbReference>
<dbReference type="InterPro" id="IPR001965">
    <property type="entry name" value="Znf_PHD"/>
</dbReference>
<dbReference type="Proteomes" id="UP000823388">
    <property type="component" value="Chromosome 4N"/>
</dbReference>